<comment type="caution">
    <text evidence="1">The sequence shown here is derived from an EMBL/GenBank/DDBJ whole genome shotgun (WGS) entry which is preliminary data.</text>
</comment>
<sequence>MVEGLVAVTQVGLLALILLMAFRVVTLVRSAPLTGTVVATPSPAGAVVRREPATVASVSAGDRAELYTQLHILAGLQERDCRSNGLDLTQAPAAVKGYAVTWLYGAACALCGQSARHSGALTDLVGQIGHRKLGVGEAEALHTIDALTGSTVQLACYRSGLEGAEFWREHQYVSPRQSLYTAITSNAFI</sequence>
<reference evidence="1 2" key="1">
    <citation type="submission" date="2023-12" db="EMBL/GenBank/DDBJ databases">
        <title>Marinobacter qingdaonensis sp. nov., isolated from the intertidal sediment of Qingdao, PR China.</title>
        <authorList>
            <person name="Li Y."/>
        </authorList>
    </citation>
    <scope>NUCLEOTIDE SEQUENCE [LARGE SCALE GENOMIC DNA]</scope>
    <source>
        <strain evidence="1 2">ASW11-75</strain>
    </source>
</reference>
<dbReference type="Proteomes" id="UP001305746">
    <property type="component" value="Unassembled WGS sequence"/>
</dbReference>
<evidence type="ECO:0000313" key="1">
    <source>
        <dbReference type="EMBL" id="MEA1082027.1"/>
    </source>
</evidence>
<keyword evidence="2" id="KW-1185">Reference proteome</keyword>
<dbReference type="RefSeq" id="WP_322856462.1">
    <property type="nucleotide sequence ID" value="NZ_JAYDCJ010000003.1"/>
</dbReference>
<dbReference type="EMBL" id="JAYDCJ010000003">
    <property type="protein sequence ID" value="MEA1082027.1"/>
    <property type="molecule type" value="Genomic_DNA"/>
</dbReference>
<protein>
    <submittedName>
        <fullName evidence="1">Uncharacterized protein</fullName>
    </submittedName>
</protein>
<gene>
    <name evidence="1" type="ORF">U5822_15235</name>
</gene>
<name>A0ABU5P220_9GAMM</name>
<organism evidence="1 2">
    <name type="scientific">Marinobacter qingdaonensis</name>
    <dbReference type="NCBI Taxonomy" id="3108486"/>
    <lineage>
        <taxon>Bacteria</taxon>
        <taxon>Pseudomonadati</taxon>
        <taxon>Pseudomonadota</taxon>
        <taxon>Gammaproteobacteria</taxon>
        <taxon>Pseudomonadales</taxon>
        <taxon>Marinobacteraceae</taxon>
        <taxon>Marinobacter</taxon>
    </lineage>
</organism>
<accession>A0ABU5P220</accession>
<proteinExistence type="predicted"/>
<evidence type="ECO:0000313" key="2">
    <source>
        <dbReference type="Proteomes" id="UP001305746"/>
    </source>
</evidence>